<feature type="region of interest" description="Disordered" evidence="1">
    <location>
        <begin position="1"/>
        <end position="62"/>
    </location>
</feature>
<feature type="region of interest" description="Disordered" evidence="1">
    <location>
        <begin position="276"/>
        <end position="302"/>
    </location>
</feature>
<feature type="compositionally biased region" description="Polar residues" evidence="1">
    <location>
        <begin position="16"/>
        <end position="25"/>
    </location>
</feature>
<dbReference type="AlphaFoldDB" id="A0AAN6K3R3"/>
<feature type="region of interest" description="Disordered" evidence="1">
    <location>
        <begin position="604"/>
        <end position="675"/>
    </location>
</feature>
<proteinExistence type="predicted"/>
<feature type="region of interest" description="Disordered" evidence="1">
    <location>
        <begin position="715"/>
        <end position="772"/>
    </location>
</feature>
<sequence length="772" mass="85093">MAAVNEDVPRRDRSASLFSNDSYSHPRQWRRPAHHTPETPDNSHSGERDAPNRRSFFGRALSDAAVRARMPTLHSTMSSQNALPHPLRPEASLSSARRRKTEPLQQIRDSIFGARKKATPPTLRDGHSPQEPWPLPSGDDLGRPGVLLSSDHFRSEQEYYRYLRKNTISPPFNFEHVTHTAKQQLPPLDTVHEKDLPGRFWSVSAYQRPKRQLTGIKAVDLSEKLPAMGVERGAPSSRPTSPAFAELDTDRPLIAGIMGPVNGIEQTMFDGIPDIEPSPTTEMSRSDKFSEPVEHPLRKSSLTTLNDRRLECMDQLPLVQTVSNHVTPAAEDDTAVEQPSLHGRKAAQSLDNVAEESEGAQARRPVSVIDRSKQPLPALPGQHTSGRRSRSSLRHPIPANTSVSSFAPSETISSDRTRRSSQRSSCSTFQSPSISRPYRSSTQTLTSTLPNASWEDDVEFCYQHEAESTCNFDWQDSKTLREPSAAESAGGARLSTWIAPYPSPTPERSHNARRHSCESPAPADVRRSVIGHRGFLAARSNSLLMNNHKPTAPPNIQTVPPHPSQLISVLSPVPNIAASDGEASTPNPSPKMLHFRNFDSVQRLSSDNLSDPESNSTLSSQNRTSCSSHDSAHPTAPTTSTEAAATAQETARWSVASSNSMPELMHSERRSRLALQKSSISRPLESLPQSPNNVAEVRKEAVIPRATRELFSLRKSLVMPHRPQSPGDRAAMQGPGRAASRSRPPTPGRFPPRLVAVDEGRQMAAQRTPEWI</sequence>
<reference evidence="3" key="1">
    <citation type="submission" date="2021-12" db="EMBL/GenBank/DDBJ databases">
        <title>Black yeast isolated from Biological Soil Crust.</title>
        <authorList>
            <person name="Kurbessoian T."/>
        </authorList>
    </citation>
    <scope>NUCLEOTIDE SEQUENCE</scope>
    <source>
        <strain evidence="3">CCFEE 5208</strain>
    </source>
</reference>
<evidence type="ECO:0000313" key="5">
    <source>
        <dbReference type="Proteomes" id="UP001175353"/>
    </source>
</evidence>
<comment type="caution">
    <text evidence="4">The sequence shown here is derived from an EMBL/GenBank/DDBJ whole genome shotgun (WGS) entry which is preliminary data.</text>
</comment>
<dbReference type="Proteomes" id="UP001175353">
    <property type="component" value="Unassembled WGS sequence"/>
</dbReference>
<feature type="compositionally biased region" description="Polar residues" evidence="1">
    <location>
        <begin position="399"/>
        <end position="408"/>
    </location>
</feature>
<evidence type="ECO:0000313" key="4">
    <source>
        <dbReference type="EMBL" id="KAK0953484.1"/>
    </source>
</evidence>
<feature type="compositionally biased region" description="Low complexity" evidence="1">
    <location>
        <begin position="422"/>
        <end position="433"/>
    </location>
</feature>
<evidence type="ECO:0000259" key="2">
    <source>
        <dbReference type="PROSITE" id="PS50108"/>
    </source>
</evidence>
<dbReference type="Proteomes" id="UP001168146">
    <property type="component" value="Unassembled WGS sequence"/>
</dbReference>
<dbReference type="InterPro" id="IPR000095">
    <property type="entry name" value="CRIB_dom"/>
</dbReference>
<dbReference type="PROSITE" id="PS50108">
    <property type="entry name" value="CRIB"/>
    <property type="match status" value="1"/>
</dbReference>
<dbReference type="EMBL" id="JASUXU010000028">
    <property type="protein sequence ID" value="KAK0319893.1"/>
    <property type="molecule type" value="Genomic_DNA"/>
</dbReference>
<feature type="region of interest" description="Disordered" evidence="1">
    <location>
        <begin position="481"/>
        <end position="525"/>
    </location>
</feature>
<feature type="region of interest" description="Disordered" evidence="1">
    <location>
        <begin position="331"/>
        <end position="444"/>
    </location>
</feature>
<organism evidence="4 5">
    <name type="scientific">Friedmanniomyces endolithicus</name>
    <dbReference type="NCBI Taxonomy" id="329885"/>
    <lineage>
        <taxon>Eukaryota</taxon>
        <taxon>Fungi</taxon>
        <taxon>Dikarya</taxon>
        <taxon>Ascomycota</taxon>
        <taxon>Pezizomycotina</taxon>
        <taxon>Dothideomycetes</taxon>
        <taxon>Dothideomycetidae</taxon>
        <taxon>Mycosphaerellales</taxon>
        <taxon>Teratosphaeriaceae</taxon>
        <taxon>Friedmanniomyces</taxon>
    </lineage>
</organism>
<feature type="region of interest" description="Disordered" evidence="1">
    <location>
        <begin position="74"/>
        <end position="147"/>
    </location>
</feature>
<protein>
    <recommendedName>
        <fullName evidence="2">CRIB domain-containing protein</fullName>
    </recommendedName>
</protein>
<feature type="compositionally biased region" description="Basic and acidic residues" evidence="1">
    <location>
        <begin position="284"/>
        <end position="297"/>
    </location>
</feature>
<feature type="compositionally biased region" description="Low complexity" evidence="1">
    <location>
        <begin position="633"/>
        <end position="651"/>
    </location>
</feature>
<accession>A0AAN6K3R3</accession>
<dbReference type="EMBL" id="JAUJLE010000550">
    <property type="protein sequence ID" value="KAK0953484.1"/>
    <property type="molecule type" value="Genomic_DNA"/>
</dbReference>
<feature type="compositionally biased region" description="Polar residues" evidence="1">
    <location>
        <begin position="604"/>
        <end position="629"/>
    </location>
</feature>
<evidence type="ECO:0000313" key="3">
    <source>
        <dbReference type="EMBL" id="KAK0319893.1"/>
    </source>
</evidence>
<gene>
    <name evidence="3" type="ORF">LTR82_009229</name>
    <name evidence="4" type="ORF">LTR91_023825</name>
</gene>
<reference evidence="4" key="2">
    <citation type="submission" date="2023-06" db="EMBL/GenBank/DDBJ databases">
        <title>Black Yeasts Isolated from many extreme environments.</title>
        <authorList>
            <person name="Coleine C."/>
            <person name="Stajich J.E."/>
            <person name="Selbmann L."/>
        </authorList>
    </citation>
    <scope>NUCLEOTIDE SEQUENCE</scope>
    <source>
        <strain evidence="4">CCFEE 5200</strain>
    </source>
</reference>
<name>A0AAN6K3R3_9PEZI</name>
<evidence type="ECO:0000256" key="1">
    <source>
        <dbReference type="SAM" id="MobiDB-lite"/>
    </source>
</evidence>
<feature type="domain" description="CRIB" evidence="2">
    <location>
        <begin position="168"/>
        <end position="181"/>
    </location>
</feature>
<keyword evidence="5" id="KW-1185">Reference proteome</keyword>